<dbReference type="PROSITE" id="PS51755">
    <property type="entry name" value="OMPR_PHOB"/>
    <property type="match status" value="1"/>
</dbReference>
<keyword evidence="1 6" id="KW-0597">Phosphoprotein</keyword>
<feature type="domain" description="OmpR/PhoB-type" evidence="9">
    <location>
        <begin position="128"/>
        <end position="226"/>
    </location>
</feature>
<feature type="modified residue" description="4-aspartylphosphate" evidence="6">
    <location>
        <position position="53"/>
    </location>
</feature>
<reference evidence="10" key="1">
    <citation type="submission" date="2022-06" db="EMBL/GenBank/DDBJ databases">
        <title>Sphingomonas sp. nov. isolated from rhizosphere soil of tomato.</title>
        <authorList>
            <person name="Dong H."/>
            <person name="Gao R."/>
        </authorList>
    </citation>
    <scope>NUCLEOTIDE SEQUENCE</scope>
    <source>
        <strain evidence="10">MMSM24</strain>
    </source>
</reference>
<dbReference type="SUPFAM" id="SSF52172">
    <property type="entry name" value="CheY-like"/>
    <property type="match status" value="1"/>
</dbReference>
<dbReference type="GO" id="GO:0000976">
    <property type="term" value="F:transcription cis-regulatory region binding"/>
    <property type="evidence" value="ECO:0007669"/>
    <property type="project" value="TreeGrafter"/>
</dbReference>
<dbReference type="Pfam" id="PF00486">
    <property type="entry name" value="Trans_reg_C"/>
    <property type="match status" value="1"/>
</dbReference>
<dbReference type="GO" id="GO:0005829">
    <property type="term" value="C:cytosol"/>
    <property type="evidence" value="ECO:0007669"/>
    <property type="project" value="TreeGrafter"/>
</dbReference>
<comment type="caution">
    <text evidence="10">The sequence shown here is derived from an EMBL/GenBank/DDBJ whole genome shotgun (WGS) entry which is preliminary data.</text>
</comment>
<evidence type="ECO:0000256" key="3">
    <source>
        <dbReference type="ARBA" id="ARBA00023015"/>
    </source>
</evidence>
<evidence type="ECO:0000259" key="9">
    <source>
        <dbReference type="PROSITE" id="PS51755"/>
    </source>
</evidence>
<dbReference type="RefSeq" id="WP_265270393.1">
    <property type="nucleotide sequence ID" value="NZ_JANFAU010000004.1"/>
</dbReference>
<dbReference type="CDD" id="cd00383">
    <property type="entry name" value="trans_reg_C"/>
    <property type="match status" value="1"/>
</dbReference>
<evidence type="ECO:0000256" key="6">
    <source>
        <dbReference type="PROSITE-ProRule" id="PRU00169"/>
    </source>
</evidence>
<proteinExistence type="predicted"/>
<dbReference type="Pfam" id="PF00072">
    <property type="entry name" value="Response_reg"/>
    <property type="match status" value="1"/>
</dbReference>
<dbReference type="InterPro" id="IPR036388">
    <property type="entry name" value="WH-like_DNA-bd_sf"/>
</dbReference>
<evidence type="ECO:0000256" key="2">
    <source>
        <dbReference type="ARBA" id="ARBA00023012"/>
    </source>
</evidence>
<keyword evidence="2" id="KW-0902">Two-component regulatory system</keyword>
<accession>A0AA41ZJ82</accession>
<dbReference type="GO" id="GO:0032993">
    <property type="term" value="C:protein-DNA complex"/>
    <property type="evidence" value="ECO:0007669"/>
    <property type="project" value="TreeGrafter"/>
</dbReference>
<evidence type="ECO:0000256" key="5">
    <source>
        <dbReference type="ARBA" id="ARBA00023163"/>
    </source>
</evidence>
<dbReference type="InterPro" id="IPR039420">
    <property type="entry name" value="WalR-like"/>
</dbReference>
<organism evidence="10 11">
    <name type="scientific">Sphingomonas lycopersici</name>
    <dbReference type="NCBI Taxonomy" id="2951807"/>
    <lineage>
        <taxon>Bacteria</taxon>
        <taxon>Pseudomonadati</taxon>
        <taxon>Pseudomonadota</taxon>
        <taxon>Alphaproteobacteria</taxon>
        <taxon>Sphingomonadales</taxon>
        <taxon>Sphingomonadaceae</taxon>
        <taxon>Sphingomonas</taxon>
    </lineage>
</organism>
<dbReference type="SMART" id="SM00862">
    <property type="entry name" value="Trans_reg_C"/>
    <property type="match status" value="1"/>
</dbReference>
<evidence type="ECO:0000256" key="7">
    <source>
        <dbReference type="PROSITE-ProRule" id="PRU01091"/>
    </source>
</evidence>
<evidence type="ECO:0000313" key="11">
    <source>
        <dbReference type="Proteomes" id="UP001165565"/>
    </source>
</evidence>
<dbReference type="Gene3D" id="1.10.10.10">
    <property type="entry name" value="Winged helix-like DNA-binding domain superfamily/Winged helix DNA-binding domain"/>
    <property type="match status" value="1"/>
</dbReference>
<dbReference type="PANTHER" id="PTHR48111">
    <property type="entry name" value="REGULATOR OF RPOS"/>
    <property type="match status" value="1"/>
</dbReference>
<dbReference type="EMBL" id="JANFAV010000015">
    <property type="protein sequence ID" value="MCW6536713.1"/>
    <property type="molecule type" value="Genomic_DNA"/>
</dbReference>
<evidence type="ECO:0000259" key="8">
    <source>
        <dbReference type="PROSITE" id="PS50110"/>
    </source>
</evidence>
<evidence type="ECO:0000313" key="10">
    <source>
        <dbReference type="EMBL" id="MCW6536713.1"/>
    </source>
</evidence>
<name>A0AA41ZJ82_9SPHN</name>
<dbReference type="InterPro" id="IPR001867">
    <property type="entry name" value="OmpR/PhoB-type_DNA-bd"/>
</dbReference>
<feature type="domain" description="Response regulatory" evidence="8">
    <location>
        <begin position="4"/>
        <end position="118"/>
    </location>
</feature>
<dbReference type="Gene3D" id="3.40.50.2300">
    <property type="match status" value="1"/>
</dbReference>
<keyword evidence="5" id="KW-0804">Transcription</keyword>
<gene>
    <name evidence="10" type="ORF">NEE01_18190</name>
</gene>
<keyword evidence="3" id="KW-0805">Transcription regulation</keyword>
<feature type="DNA-binding region" description="OmpR/PhoB-type" evidence="7">
    <location>
        <begin position="128"/>
        <end position="226"/>
    </location>
</feature>
<dbReference type="GO" id="GO:0000156">
    <property type="term" value="F:phosphorelay response regulator activity"/>
    <property type="evidence" value="ECO:0007669"/>
    <property type="project" value="TreeGrafter"/>
</dbReference>
<dbReference type="AlphaFoldDB" id="A0AA41ZJ82"/>
<dbReference type="InterPro" id="IPR001789">
    <property type="entry name" value="Sig_transdc_resp-reg_receiver"/>
</dbReference>
<dbReference type="GO" id="GO:0006355">
    <property type="term" value="P:regulation of DNA-templated transcription"/>
    <property type="evidence" value="ECO:0007669"/>
    <property type="project" value="InterPro"/>
</dbReference>
<keyword evidence="11" id="KW-1185">Reference proteome</keyword>
<dbReference type="InterPro" id="IPR011006">
    <property type="entry name" value="CheY-like_superfamily"/>
</dbReference>
<dbReference type="PANTHER" id="PTHR48111:SF76">
    <property type="entry name" value="TWO-COMPONENT RESPONSE REGULATOR"/>
    <property type="match status" value="1"/>
</dbReference>
<dbReference type="SMART" id="SM00448">
    <property type="entry name" value="REC"/>
    <property type="match status" value="1"/>
</dbReference>
<evidence type="ECO:0000256" key="1">
    <source>
        <dbReference type="ARBA" id="ARBA00022553"/>
    </source>
</evidence>
<keyword evidence="4 7" id="KW-0238">DNA-binding</keyword>
<dbReference type="PROSITE" id="PS50110">
    <property type="entry name" value="RESPONSE_REGULATORY"/>
    <property type="match status" value="1"/>
</dbReference>
<evidence type="ECO:0000256" key="4">
    <source>
        <dbReference type="ARBA" id="ARBA00023125"/>
    </source>
</evidence>
<sequence>MPKYILVVEDDQTTRKHIVQALTAEGFRVDSTADGRDALYQASAGRFDAIILDRMLPSLDGMAVMAALRAVNIDTPVLILSALDKIEDRVTGLTSGAEDYLIKPFAMAELIARLHLMVDRRSLSRLEQARLTCGDLEMDLTYHKVRRGSRDIELQPREFRVLEYFLRHRDQVITRAMLLKQVWDCEFDPGTNVVEAQISRLRKKLENDGDMPLLHTIRGAGYKLGTER</sequence>
<dbReference type="Proteomes" id="UP001165565">
    <property type="component" value="Unassembled WGS sequence"/>
</dbReference>
<dbReference type="FunFam" id="1.10.10.10:FF:000005">
    <property type="entry name" value="Two-component system response regulator"/>
    <property type="match status" value="1"/>
</dbReference>
<protein>
    <submittedName>
        <fullName evidence="10">Response regulator transcription factor</fullName>
    </submittedName>
</protein>